<comment type="caution">
    <text evidence="1">The sequence shown here is derived from an EMBL/GenBank/DDBJ whole genome shotgun (WGS) entry which is preliminary data.</text>
</comment>
<protein>
    <submittedName>
        <fullName evidence="1">Uncharacterized protein</fullName>
    </submittedName>
</protein>
<dbReference type="EMBL" id="CM042031">
    <property type="protein sequence ID" value="KAI3785519.1"/>
    <property type="molecule type" value="Genomic_DNA"/>
</dbReference>
<evidence type="ECO:0000313" key="2">
    <source>
        <dbReference type="Proteomes" id="UP001056120"/>
    </source>
</evidence>
<dbReference type="Proteomes" id="UP001056120">
    <property type="component" value="Linkage Group LG14"/>
</dbReference>
<organism evidence="1 2">
    <name type="scientific">Smallanthus sonchifolius</name>
    <dbReference type="NCBI Taxonomy" id="185202"/>
    <lineage>
        <taxon>Eukaryota</taxon>
        <taxon>Viridiplantae</taxon>
        <taxon>Streptophyta</taxon>
        <taxon>Embryophyta</taxon>
        <taxon>Tracheophyta</taxon>
        <taxon>Spermatophyta</taxon>
        <taxon>Magnoliopsida</taxon>
        <taxon>eudicotyledons</taxon>
        <taxon>Gunneridae</taxon>
        <taxon>Pentapetalae</taxon>
        <taxon>asterids</taxon>
        <taxon>campanulids</taxon>
        <taxon>Asterales</taxon>
        <taxon>Asteraceae</taxon>
        <taxon>Asteroideae</taxon>
        <taxon>Heliantheae alliance</taxon>
        <taxon>Millerieae</taxon>
        <taxon>Smallanthus</taxon>
    </lineage>
</organism>
<gene>
    <name evidence="1" type="ORF">L1987_44638</name>
</gene>
<accession>A0ACB9GPU0</accession>
<reference evidence="2" key="1">
    <citation type="journal article" date="2022" name="Mol. Ecol. Resour.">
        <title>The genomes of chicory, endive, great burdock and yacon provide insights into Asteraceae palaeo-polyploidization history and plant inulin production.</title>
        <authorList>
            <person name="Fan W."/>
            <person name="Wang S."/>
            <person name="Wang H."/>
            <person name="Wang A."/>
            <person name="Jiang F."/>
            <person name="Liu H."/>
            <person name="Zhao H."/>
            <person name="Xu D."/>
            <person name="Zhang Y."/>
        </authorList>
    </citation>
    <scope>NUCLEOTIDE SEQUENCE [LARGE SCALE GENOMIC DNA]</scope>
    <source>
        <strain evidence="2">cv. Yunnan</strain>
    </source>
</reference>
<name>A0ACB9GPU0_9ASTR</name>
<proteinExistence type="predicted"/>
<keyword evidence="2" id="KW-1185">Reference proteome</keyword>
<evidence type="ECO:0000313" key="1">
    <source>
        <dbReference type="EMBL" id="KAI3785519.1"/>
    </source>
</evidence>
<reference evidence="1 2" key="2">
    <citation type="journal article" date="2022" name="Mol. Ecol. Resour.">
        <title>The genomes of chicory, endive, great burdock and yacon provide insights into Asteraceae paleo-polyploidization history and plant inulin production.</title>
        <authorList>
            <person name="Fan W."/>
            <person name="Wang S."/>
            <person name="Wang H."/>
            <person name="Wang A."/>
            <person name="Jiang F."/>
            <person name="Liu H."/>
            <person name="Zhao H."/>
            <person name="Xu D."/>
            <person name="Zhang Y."/>
        </authorList>
    </citation>
    <scope>NUCLEOTIDE SEQUENCE [LARGE SCALE GENOMIC DNA]</scope>
    <source>
        <strain evidence="2">cv. Yunnan</strain>
        <tissue evidence="1">Leaves</tissue>
    </source>
</reference>
<sequence length="404" mass="44737">MQIGTGREQQTSANNIGMAYNNSIDGSDSGTFKKRNGRKTTDYTDVYDLLNCMNSVTINGANIGVNIARFDKEGYPQKTSPPKPNPKVVHEFDTNLHSRPHTSSGSFKDVLTGNQTSPANSPMINIHIPVTTAEKNWKDLRERKVCGRSEIPSHVLLPWRGYGLPTKQKKTSWNAWCNKMEIWSGQSLQYERIAWVRIRGIPPQLWEDEVIDSIARKYGNIMQGSLASTNDGNLASDMVAIMVTDGLTVNGEAKIVQNGTSTSCWITEVNDDWVLWESTSPVKPSSNTSQSEPSSDKKATNTTQVQSPLEPPASPIWSCNYVGPVLDQSTIRISGGLRFRKRPHTQLDQASPHEAVQPFVPPASTCPAFPNPFLPPKESFKARHSKFSHRKLHVSPSFPASSFS</sequence>